<organism evidence="3 4">
    <name type="scientific">Chryseolinea serpens</name>
    <dbReference type="NCBI Taxonomy" id="947013"/>
    <lineage>
        <taxon>Bacteria</taxon>
        <taxon>Pseudomonadati</taxon>
        <taxon>Bacteroidota</taxon>
        <taxon>Cytophagia</taxon>
        <taxon>Cytophagales</taxon>
        <taxon>Fulvivirgaceae</taxon>
        <taxon>Chryseolinea</taxon>
    </lineage>
</organism>
<proteinExistence type="predicted"/>
<evidence type="ECO:0000259" key="2">
    <source>
        <dbReference type="Pfam" id="PF14534"/>
    </source>
</evidence>
<dbReference type="RefSeq" id="WP_073130906.1">
    <property type="nucleotide sequence ID" value="NZ_FQWQ01000001.1"/>
</dbReference>
<dbReference type="InterPro" id="IPR032710">
    <property type="entry name" value="NTF2-like_dom_sf"/>
</dbReference>
<feature type="signal peptide" evidence="1">
    <location>
        <begin position="1"/>
        <end position="19"/>
    </location>
</feature>
<dbReference type="AlphaFoldDB" id="A0A1M5KD45"/>
<dbReference type="EMBL" id="FQWQ01000001">
    <property type="protein sequence ID" value="SHG50678.1"/>
    <property type="molecule type" value="Genomic_DNA"/>
</dbReference>
<keyword evidence="4" id="KW-1185">Reference proteome</keyword>
<protein>
    <recommendedName>
        <fullName evidence="2">DUF4440 domain-containing protein</fullName>
    </recommendedName>
</protein>
<dbReference type="STRING" id="947013.SAMN04488109_0573"/>
<dbReference type="InterPro" id="IPR027843">
    <property type="entry name" value="DUF4440"/>
</dbReference>
<gene>
    <name evidence="3" type="ORF">SAMN04488109_0573</name>
</gene>
<dbReference type="Pfam" id="PF14534">
    <property type="entry name" value="DUF4440"/>
    <property type="match status" value="1"/>
</dbReference>
<name>A0A1M5KD45_9BACT</name>
<feature type="chain" id="PRO_5012544896" description="DUF4440 domain-containing protein" evidence="1">
    <location>
        <begin position="20"/>
        <end position="141"/>
    </location>
</feature>
<accession>A0A1M5KD45</accession>
<dbReference type="OrthoDB" id="5383110at2"/>
<feature type="domain" description="DUF4440" evidence="2">
    <location>
        <begin position="27"/>
        <end position="133"/>
    </location>
</feature>
<evidence type="ECO:0000256" key="1">
    <source>
        <dbReference type="SAM" id="SignalP"/>
    </source>
</evidence>
<dbReference type="SUPFAM" id="SSF54427">
    <property type="entry name" value="NTF2-like"/>
    <property type="match status" value="1"/>
</dbReference>
<sequence length="141" mass="15310">MKRTFLFLMLCGCSLVMRAQTADEKAVAAAVETLRKAMVDADKAGLEKITADALSYGHSSGKVENKAAFVEAIVTGKSDFKSIELADQTITISENLALVRHKLTGETNNDGQPGTVNLGVLLVWQKQKGQWKLIGRQAFKL</sequence>
<dbReference type="Proteomes" id="UP000184212">
    <property type="component" value="Unassembled WGS sequence"/>
</dbReference>
<evidence type="ECO:0000313" key="4">
    <source>
        <dbReference type="Proteomes" id="UP000184212"/>
    </source>
</evidence>
<keyword evidence="1" id="KW-0732">Signal</keyword>
<dbReference type="Gene3D" id="3.10.450.50">
    <property type="match status" value="1"/>
</dbReference>
<evidence type="ECO:0000313" key="3">
    <source>
        <dbReference type="EMBL" id="SHG50678.1"/>
    </source>
</evidence>
<reference evidence="3 4" key="1">
    <citation type="submission" date="2016-11" db="EMBL/GenBank/DDBJ databases">
        <authorList>
            <person name="Jaros S."/>
            <person name="Januszkiewicz K."/>
            <person name="Wedrychowicz H."/>
        </authorList>
    </citation>
    <scope>NUCLEOTIDE SEQUENCE [LARGE SCALE GENOMIC DNA]</scope>
    <source>
        <strain evidence="3 4">DSM 24574</strain>
    </source>
</reference>